<gene>
    <name evidence="1" type="ORF">LCPAC304_02290</name>
</gene>
<organism evidence="1">
    <name type="scientific">Pithovirus LCPAC304</name>
    <dbReference type="NCBI Taxonomy" id="2506594"/>
    <lineage>
        <taxon>Viruses</taxon>
        <taxon>Pithoviruses</taxon>
    </lineage>
</organism>
<protein>
    <submittedName>
        <fullName evidence="1">A1L transcription factor/late transcription factor VLTF-2</fullName>
    </submittedName>
</protein>
<evidence type="ECO:0000313" key="1">
    <source>
        <dbReference type="EMBL" id="QBK91888.1"/>
    </source>
</evidence>
<dbReference type="EMBL" id="MK500566">
    <property type="protein sequence ID" value="QBK91888.1"/>
    <property type="molecule type" value="Genomic_DNA"/>
</dbReference>
<sequence length="227" mass="26593">MKSSVVRFAPIFVFKGIDPKVITEKYFKGRYNFVALPPSRIKLHEIFHVTTPSYGTSPEEPRYQFKDKNNASVVVVTSNSKTYDIYKRAKHFEEKERRCPWCMRDYTNEPYPAAHRVKIQTHEDTTYYIFWATVFCCASHCSFSWSDREAGVSHLYESAKELQKTMFHLMYPGKKMVKAPAWGLLDLNEGPLTEEEFDKLAYVYDPTSNMVLLPAKEEYIQNQLERP</sequence>
<reference evidence="1" key="1">
    <citation type="journal article" date="2019" name="MBio">
        <title>Virus Genomes from Deep Sea Sediments Expand the Ocean Megavirome and Support Independent Origins of Viral Gigantism.</title>
        <authorList>
            <person name="Backstrom D."/>
            <person name="Yutin N."/>
            <person name="Jorgensen S.L."/>
            <person name="Dharamshi J."/>
            <person name="Homa F."/>
            <person name="Zaremba-Niedwiedzka K."/>
            <person name="Spang A."/>
            <person name="Wolf Y.I."/>
            <person name="Koonin E.V."/>
            <person name="Ettema T.J."/>
        </authorList>
    </citation>
    <scope>NUCLEOTIDE SEQUENCE</scope>
</reference>
<accession>A0A481Z7M0</accession>
<name>A0A481Z7M0_9VIRU</name>
<proteinExistence type="predicted"/>